<proteinExistence type="predicted"/>
<dbReference type="AlphaFoldDB" id="A0A7S2CBH8"/>
<accession>A0A7S2CBH8</accession>
<evidence type="ECO:0000256" key="1">
    <source>
        <dbReference type="SAM" id="MobiDB-lite"/>
    </source>
</evidence>
<protein>
    <submittedName>
        <fullName evidence="2">Uncharacterized protein</fullName>
    </submittedName>
</protein>
<name>A0A7S2CBH8_9STRA</name>
<sequence length="198" mass="22081">MQVNLVTLPEWEVREWKAGHGLLFSLIMDPLTAVAVTAALAEFTAARCARRPPAESKEKTPTSSLDDTESEKIPTNPPVTKKLSDAARKRQAYERRMEQRRRKEETEPKSKPRKEKAKRKPTPRKSPLSRENPPGPNKPVVLHNDDDMFAIADLLGEPQDHYSGSPQRSDEPKAIPLSNSLEEKTTPPSSLLKEAAGS</sequence>
<reference evidence="2" key="1">
    <citation type="submission" date="2021-01" db="EMBL/GenBank/DDBJ databases">
        <authorList>
            <person name="Corre E."/>
            <person name="Pelletier E."/>
            <person name="Niang G."/>
            <person name="Scheremetjew M."/>
            <person name="Finn R."/>
            <person name="Kale V."/>
            <person name="Holt S."/>
            <person name="Cochrane G."/>
            <person name="Meng A."/>
            <person name="Brown T."/>
            <person name="Cohen L."/>
        </authorList>
    </citation>
    <scope>NUCLEOTIDE SEQUENCE</scope>
    <source>
        <strain evidence="2">CCMP1381</strain>
    </source>
</reference>
<feature type="region of interest" description="Disordered" evidence="1">
    <location>
        <begin position="48"/>
        <end position="198"/>
    </location>
</feature>
<evidence type="ECO:0000313" key="2">
    <source>
        <dbReference type="EMBL" id="CAD9421079.1"/>
    </source>
</evidence>
<feature type="compositionally biased region" description="Basic residues" evidence="1">
    <location>
        <begin position="111"/>
        <end position="123"/>
    </location>
</feature>
<gene>
    <name evidence="2" type="ORF">DSPE1174_LOCUS13592</name>
</gene>
<dbReference type="EMBL" id="HBGS01026809">
    <property type="protein sequence ID" value="CAD9421079.1"/>
    <property type="molecule type" value="Transcribed_RNA"/>
</dbReference>
<feature type="compositionally biased region" description="Basic and acidic residues" evidence="1">
    <location>
        <begin position="82"/>
        <end position="110"/>
    </location>
</feature>
<organism evidence="2">
    <name type="scientific">Octactis speculum</name>
    <dbReference type="NCBI Taxonomy" id="3111310"/>
    <lineage>
        <taxon>Eukaryota</taxon>
        <taxon>Sar</taxon>
        <taxon>Stramenopiles</taxon>
        <taxon>Ochrophyta</taxon>
        <taxon>Dictyochophyceae</taxon>
        <taxon>Dictyochales</taxon>
        <taxon>Dictyochaceae</taxon>
        <taxon>Octactis</taxon>
    </lineage>
</organism>